<dbReference type="EMBL" id="CM042011">
    <property type="protein sequence ID" value="KAI3763462.1"/>
    <property type="molecule type" value="Genomic_DNA"/>
</dbReference>
<gene>
    <name evidence="1" type="ORF">L2E82_13335</name>
</gene>
<accession>A0ACB9EXA3</accession>
<evidence type="ECO:0000313" key="2">
    <source>
        <dbReference type="Proteomes" id="UP001055811"/>
    </source>
</evidence>
<evidence type="ECO:0000313" key="1">
    <source>
        <dbReference type="EMBL" id="KAI3763462.1"/>
    </source>
</evidence>
<dbReference type="Proteomes" id="UP001055811">
    <property type="component" value="Linkage Group LG03"/>
</dbReference>
<reference evidence="1 2" key="2">
    <citation type="journal article" date="2022" name="Mol. Ecol. Resour.">
        <title>The genomes of chicory, endive, great burdock and yacon provide insights into Asteraceae paleo-polyploidization history and plant inulin production.</title>
        <authorList>
            <person name="Fan W."/>
            <person name="Wang S."/>
            <person name="Wang H."/>
            <person name="Wang A."/>
            <person name="Jiang F."/>
            <person name="Liu H."/>
            <person name="Zhao H."/>
            <person name="Xu D."/>
            <person name="Zhang Y."/>
        </authorList>
    </citation>
    <scope>NUCLEOTIDE SEQUENCE [LARGE SCALE GENOMIC DNA]</scope>
    <source>
        <strain evidence="2">cv. Punajuju</strain>
        <tissue evidence="1">Leaves</tissue>
    </source>
</reference>
<protein>
    <submittedName>
        <fullName evidence="1">Uncharacterized protein</fullName>
    </submittedName>
</protein>
<reference evidence="2" key="1">
    <citation type="journal article" date="2022" name="Mol. Ecol. Resour.">
        <title>The genomes of chicory, endive, great burdock and yacon provide insights into Asteraceae palaeo-polyploidization history and plant inulin production.</title>
        <authorList>
            <person name="Fan W."/>
            <person name="Wang S."/>
            <person name="Wang H."/>
            <person name="Wang A."/>
            <person name="Jiang F."/>
            <person name="Liu H."/>
            <person name="Zhao H."/>
            <person name="Xu D."/>
            <person name="Zhang Y."/>
        </authorList>
    </citation>
    <scope>NUCLEOTIDE SEQUENCE [LARGE SCALE GENOMIC DNA]</scope>
    <source>
        <strain evidence="2">cv. Punajuju</strain>
    </source>
</reference>
<comment type="caution">
    <text evidence="1">The sequence shown here is derived from an EMBL/GenBank/DDBJ whole genome shotgun (WGS) entry which is preliminary data.</text>
</comment>
<proteinExistence type="predicted"/>
<name>A0ACB9EXA3_CICIN</name>
<keyword evidence="2" id="KW-1185">Reference proteome</keyword>
<sequence>MEENEQELNTSITAGEELYLNEAPTKISGLKLVSFSNSERTNLPLSFCRLPNQKHGKKLCDIVRKQLALKDDISVDIVMGLEEAFGITLEEESAQSFATVQDAAHLIEKLCEKSA</sequence>
<organism evidence="1 2">
    <name type="scientific">Cichorium intybus</name>
    <name type="common">Chicory</name>
    <dbReference type="NCBI Taxonomy" id="13427"/>
    <lineage>
        <taxon>Eukaryota</taxon>
        <taxon>Viridiplantae</taxon>
        <taxon>Streptophyta</taxon>
        <taxon>Embryophyta</taxon>
        <taxon>Tracheophyta</taxon>
        <taxon>Spermatophyta</taxon>
        <taxon>Magnoliopsida</taxon>
        <taxon>eudicotyledons</taxon>
        <taxon>Gunneridae</taxon>
        <taxon>Pentapetalae</taxon>
        <taxon>asterids</taxon>
        <taxon>campanulids</taxon>
        <taxon>Asterales</taxon>
        <taxon>Asteraceae</taxon>
        <taxon>Cichorioideae</taxon>
        <taxon>Cichorieae</taxon>
        <taxon>Cichoriinae</taxon>
        <taxon>Cichorium</taxon>
    </lineage>
</organism>